<evidence type="ECO:0000256" key="3">
    <source>
        <dbReference type="ARBA" id="ARBA00022679"/>
    </source>
</evidence>
<dbReference type="InterPro" id="IPR014043">
    <property type="entry name" value="Acyl_transferase_dom"/>
</dbReference>
<dbReference type="AlphaFoldDB" id="A0A420WRH7"/>
<dbReference type="Proteomes" id="UP000277424">
    <property type="component" value="Unassembled WGS sequence"/>
</dbReference>
<dbReference type="InterPro" id="IPR024925">
    <property type="entry name" value="Malonyl_CoA-ACP_transAc"/>
</dbReference>
<dbReference type="EC" id="2.3.1.39" evidence="1 6"/>
<dbReference type="Pfam" id="PF00698">
    <property type="entry name" value="Acyl_transf_1"/>
    <property type="match status" value="1"/>
</dbReference>
<dbReference type="GO" id="GO:0004314">
    <property type="term" value="F:[acyl-carrier-protein] S-malonyltransferase activity"/>
    <property type="evidence" value="ECO:0007669"/>
    <property type="project" value="UniProtKB-EC"/>
</dbReference>
<protein>
    <recommendedName>
        <fullName evidence="2 6">Malonyl CoA-acyl carrier protein transacylase</fullName>
        <ecNumber evidence="1 6">2.3.1.39</ecNumber>
    </recommendedName>
</protein>
<comment type="similarity">
    <text evidence="6">Belongs to the fabD family.</text>
</comment>
<proteinExistence type="inferred from homology"/>
<dbReference type="SUPFAM" id="SSF55048">
    <property type="entry name" value="Probable ACP-binding domain of malonyl-CoA ACP transacylase"/>
    <property type="match status" value="1"/>
</dbReference>
<comment type="catalytic activity">
    <reaction evidence="5 6">
        <text>holo-[ACP] + malonyl-CoA = malonyl-[ACP] + CoA</text>
        <dbReference type="Rhea" id="RHEA:41792"/>
        <dbReference type="Rhea" id="RHEA-COMP:9623"/>
        <dbReference type="Rhea" id="RHEA-COMP:9685"/>
        <dbReference type="ChEBI" id="CHEBI:57287"/>
        <dbReference type="ChEBI" id="CHEBI:57384"/>
        <dbReference type="ChEBI" id="CHEBI:64479"/>
        <dbReference type="ChEBI" id="CHEBI:78449"/>
        <dbReference type="EC" id="2.3.1.39"/>
    </reaction>
</comment>
<dbReference type="EMBL" id="RBIG01000001">
    <property type="protein sequence ID" value="RKQ73633.1"/>
    <property type="molecule type" value="Genomic_DNA"/>
</dbReference>
<name>A0A420WRH7_9PROT</name>
<feature type="active site" evidence="7">
    <location>
        <position position="204"/>
    </location>
</feature>
<evidence type="ECO:0000256" key="7">
    <source>
        <dbReference type="PIRSR" id="PIRSR000446-1"/>
    </source>
</evidence>
<dbReference type="NCBIfam" id="TIGR00128">
    <property type="entry name" value="fabD"/>
    <property type="match status" value="1"/>
</dbReference>
<organism evidence="9 10">
    <name type="scientific">Oceanibaculum indicum</name>
    <dbReference type="NCBI Taxonomy" id="526216"/>
    <lineage>
        <taxon>Bacteria</taxon>
        <taxon>Pseudomonadati</taxon>
        <taxon>Pseudomonadota</taxon>
        <taxon>Alphaproteobacteria</taxon>
        <taxon>Rhodospirillales</taxon>
        <taxon>Oceanibaculaceae</taxon>
        <taxon>Oceanibaculum</taxon>
    </lineage>
</organism>
<sequence length="314" mass="32511">MKRTFVFPGQGSQAVGMGKELAEAYPAAREVFDMVDEALGEKLSALIFDGPLETLTLTENAQPALMAVSVAAVRALESVTGKQLATMGDFVAGHSLGEYSALAAARSLELEDAARLLRLRGQSMQKAVPVGAGAMCAMLGVEIELAREIAAEAAEDQVCDIANDNGGGQVVLSGDKAAVERAVAIATAKGVKRSVMLPVSAPFHCTLMAPAADAMGQALAEISLQKPSIPVIANVSAQAETDPANLRQLLVQQVTGMVRWRESMVHAADQGVTQLVELGAGKVLTGLAKRIDPRLEGVAIGAPAAIEAFAETLG</sequence>
<dbReference type="Gene3D" id="3.30.70.250">
    <property type="entry name" value="Malonyl-CoA ACP transacylase, ACP-binding"/>
    <property type="match status" value="1"/>
</dbReference>
<dbReference type="GO" id="GO:0005829">
    <property type="term" value="C:cytosol"/>
    <property type="evidence" value="ECO:0007669"/>
    <property type="project" value="TreeGrafter"/>
</dbReference>
<evidence type="ECO:0000313" key="9">
    <source>
        <dbReference type="EMBL" id="RKQ73633.1"/>
    </source>
</evidence>
<feature type="active site" evidence="7">
    <location>
        <position position="95"/>
    </location>
</feature>
<feature type="domain" description="Malonyl-CoA:ACP transacylase (MAT)" evidence="8">
    <location>
        <begin position="6"/>
        <end position="306"/>
    </location>
</feature>
<dbReference type="InterPro" id="IPR016035">
    <property type="entry name" value="Acyl_Trfase/lysoPLipase"/>
</dbReference>
<dbReference type="RefSeq" id="WP_183077922.1">
    <property type="nucleotide sequence ID" value="NZ_RBIG01000001.1"/>
</dbReference>
<dbReference type="Gene3D" id="3.40.366.10">
    <property type="entry name" value="Malonyl-Coenzyme A Acyl Carrier Protein, domain 2"/>
    <property type="match status" value="1"/>
</dbReference>
<evidence type="ECO:0000256" key="5">
    <source>
        <dbReference type="ARBA" id="ARBA00048462"/>
    </source>
</evidence>
<dbReference type="SMART" id="SM00827">
    <property type="entry name" value="PKS_AT"/>
    <property type="match status" value="1"/>
</dbReference>
<dbReference type="PIRSF" id="PIRSF000446">
    <property type="entry name" value="Mct"/>
    <property type="match status" value="1"/>
</dbReference>
<evidence type="ECO:0000256" key="1">
    <source>
        <dbReference type="ARBA" id="ARBA00013258"/>
    </source>
</evidence>
<keyword evidence="3 6" id="KW-0808">Transferase</keyword>
<dbReference type="PANTHER" id="PTHR42681">
    <property type="entry name" value="MALONYL-COA-ACYL CARRIER PROTEIN TRANSACYLASE, MITOCHONDRIAL"/>
    <property type="match status" value="1"/>
</dbReference>
<dbReference type="FunFam" id="3.30.70.250:FF:000001">
    <property type="entry name" value="Malonyl CoA-acyl carrier protein transacylase"/>
    <property type="match status" value="1"/>
</dbReference>
<keyword evidence="4 6" id="KW-0012">Acyltransferase</keyword>
<evidence type="ECO:0000256" key="4">
    <source>
        <dbReference type="ARBA" id="ARBA00023315"/>
    </source>
</evidence>
<dbReference type="GO" id="GO:0006633">
    <property type="term" value="P:fatty acid biosynthetic process"/>
    <property type="evidence" value="ECO:0007669"/>
    <property type="project" value="TreeGrafter"/>
</dbReference>
<dbReference type="InterPro" id="IPR016036">
    <property type="entry name" value="Malonyl_transacylase_ACP-bd"/>
</dbReference>
<dbReference type="InterPro" id="IPR004410">
    <property type="entry name" value="Malonyl_CoA-ACP_transAc_FabD"/>
</dbReference>
<evidence type="ECO:0000259" key="8">
    <source>
        <dbReference type="SMART" id="SM00827"/>
    </source>
</evidence>
<evidence type="ECO:0000313" key="10">
    <source>
        <dbReference type="Proteomes" id="UP000277424"/>
    </source>
</evidence>
<evidence type="ECO:0000256" key="2">
    <source>
        <dbReference type="ARBA" id="ARBA00018953"/>
    </source>
</evidence>
<comment type="caution">
    <text evidence="9">The sequence shown here is derived from an EMBL/GenBank/DDBJ whole genome shotgun (WGS) entry which is preliminary data.</text>
</comment>
<accession>A0A420WRH7</accession>
<reference evidence="9 10" key="1">
    <citation type="submission" date="2018-10" db="EMBL/GenBank/DDBJ databases">
        <title>Comparative analysis of microorganisms from saline springs in Andes Mountain Range, Colombia.</title>
        <authorList>
            <person name="Rubin E."/>
        </authorList>
    </citation>
    <scope>NUCLEOTIDE SEQUENCE [LARGE SCALE GENOMIC DNA]</scope>
    <source>
        <strain evidence="9 10">USBA 36</strain>
    </source>
</reference>
<dbReference type="InterPro" id="IPR050858">
    <property type="entry name" value="Mal-CoA-ACP_Trans/PKS_FabD"/>
</dbReference>
<gene>
    <name evidence="9" type="ORF">BCL74_1422</name>
</gene>
<dbReference type="InterPro" id="IPR001227">
    <property type="entry name" value="Ac_transferase_dom_sf"/>
</dbReference>
<dbReference type="SUPFAM" id="SSF52151">
    <property type="entry name" value="FabD/lysophospholipase-like"/>
    <property type="match status" value="1"/>
</dbReference>
<dbReference type="PANTHER" id="PTHR42681:SF1">
    <property type="entry name" value="MALONYL-COA-ACYL CARRIER PROTEIN TRANSACYLASE, MITOCHONDRIAL"/>
    <property type="match status" value="1"/>
</dbReference>
<evidence type="ECO:0000256" key="6">
    <source>
        <dbReference type="PIRNR" id="PIRNR000446"/>
    </source>
</evidence>